<dbReference type="Proteomes" id="UP000463224">
    <property type="component" value="Unassembled WGS sequence"/>
</dbReference>
<evidence type="ECO:0000313" key="1">
    <source>
        <dbReference type="EMBL" id="MVA98495.1"/>
    </source>
</evidence>
<evidence type="ECO:0000313" key="2">
    <source>
        <dbReference type="Proteomes" id="UP000463224"/>
    </source>
</evidence>
<name>A0A844QGS9_9HYPH</name>
<sequence length="89" mass="9688">MVNKALTNLTKVLSPGRICRGCGLVGRGLKQFVVKLELNFPAETLGALHKRVVGVVIRDGATEPATELTGMIGERCVSLRQPVEIFWNL</sequence>
<organism evidence="1 2">
    <name type="scientific">Nitratireductor arenosus</name>
    <dbReference type="NCBI Taxonomy" id="2682096"/>
    <lineage>
        <taxon>Bacteria</taxon>
        <taxon>Pseudomonadati</taxon>
        <taxon>Pseudomonadota</taxon>
        <taxon>Alphaproteobacteria</taxon>
        <taxon>Hyphomicrobiales</taxon>
        <taxon>Phyllobacteriaceae</taxon>
        <taxon>Nitratireductor</taxon>
    </lineage>
</organism>
<gene>
    <name evidence="1" type="ORF">GN330_14700</name>
</gene>
<dbReference type="EMBL" id="WPHG01000003">
    <property type="protein sequence ID" value="MVA98495.1"/>
    <property type="molecule type" value="Genomic_DNA"/>
</dbReference>
<reference evidence="1 2" key="1">
    <citation type="submission" date="2019-12" db="EMBL/GenBank/DDBJ databases">
        <title>Nitratireductor arenosus sp. nov., Isolated from sea sand, Jeju island, South Korea.</title>
        <authorList>
            <person name="Kim W."/>
        </authorList>
    </citation>
    <scope>NUCLEOTIDE SEQUENCE [LARGE SCALE GENOMIC DNA]</scope>
    <source>
        <strain evidence="1 2">CAU 1489</strain>
    </source>
</reference>
<accession>A0A844QGS9</accession>
<protein>
    <submittedName>
        <fullName evidence="1">Uncharacterized protein</fullName>
    </submittedName>
</protein>
<dbReference type="AlphaFoldDB" id="A0A844QGS9"/>
<dbReference type="RefSeq" id="WP_156713423.1">
    <property type="nucleotide sequence ID" value="NZ_WPHG01000003.1"/>
</dbReference>
<comment type="caution">
    <text evidence="1">The sequence shown here is derived from an EMBL/GenBank/DDBJ whole genome shotgun (WGS) entry which is preliminary data.</text>
</comment>
<proteinExistence type="predicted"/>
<keyword evidence="2" id="KW-1185">Reference proteome</keyword>